<dbReference type="GO" id="GO:0003677">
    <property type="term" value="F:DNA binding"/>
    <property type="evidence" value="ECO:0007669"/>
    <property type="project" value="UniProtKB-KW"/>
</dbReference>
<gene>
    <name evidence="2" type="ORF">E9232_002385</name>
</gene>
<comment type="caution">
    <text evidence="2">The sequence shown here is derived from an EMBL/GenBank/DDBJ whole genome shotgun (WGS) entry which is preliminary data.</text>
</comment>
<dbReference type="SMART" id="SM00347">
    <property type="entry name" value="HTH_MARR"/>
    <property type="match status" value="1"/>
</dbReference>
<accession>A0ABU1JQQ7</accession>
<dbReference type="Proteomes" id="UP001262410">
    <property type="component" value="Unassembled WGS sequence"/>
</dbReference>
<name>A0ABU1JQQ7_9PROT</name>
<reference evidence="2 3" key="1">
    <citation type="submission" date="2023-07" db="EMBL/GenBank/DDBJ databases">
        <title>Sorghum-associated microbial communities from plants grown in Nebraska, USA.</title>
        <authorList>
            <person name="Schachtman D."/>
        </authorList>
    </citation>
    <scope>NUCLEOTIDE SEQUENCE [LARGE SCALE GENOMIC DNA]</scope>
    <source>
        <strain evidence="2 3">584</strain>
    </source>
</reference>
<dbReference type="InterPro" id="IPR036388">
    <property type="entry name" value="WH-like_DNA-bd_sf"/>
</dbReference>
<dbReference type="InterPro" id="IPR036390">
    <property type="entry name" value="WH_DNA-bd_sf"/>
</dbReference>
<evidence type="ECO:0000313" key="2">
    <source>
        <dbReference type="EMBL" id="MDR6289864.1"/>
    </source>
</evidence>
<dbReference type="PANTHER" id="PTHR33164:SF99">
    <property type="entry name" value="MARR FAMILY REGULATORY PROTEIN"/>
    <property type="match status" value="1"/>
</dbReference>
<dbReference type="PANTHER" id="PTHR33164">
    <property type="entry name" value="TRANSCRIPTIONAL REGULATOR, MARR FAMILY"/>
    <property type="match status" value="1"/>
</dbReference>
<keyword evidence="3" id="KW-1185">Reference proteome</keyword>
<dbReference type="SUPFAM" id="SSF46785">
    <property type="entry name" value="Winged helix' DNA-binding domain"/>
    <property type="match status" value="1"/>
</dbReference>
<proteinExistence type="predicted"/>
<dbReference type="Pfam" id="PF12802">
    <property type="entry name" value="MarR_2"/>
    <property type="match status" value="1"/>
</dbReference>
<evidence type="ECO:0000259" key="1">
    <source>
        <dbReference type="PROSITE" id="PS50995"/>
    </source>
</evidence>
<evidence type="ECO:0000313" key="3">
    <source>
        <dbReference type="Proteomes" id="UP001262410"/>
    </source>
</evidence>
<feature type="domain" description="HTH marR-type" evidence="1">
    <location>
        <begin position="14"/>
        <end position="148"/>
    </location>
</feature>
<dbReference type="EMBL" id="JAVDPW010000004">
    <property type="protein sequence ID" value="MDR6289864.1"/>
    <property type="molecule type" value="Genomic_DNA"/>
</dbReference>
<protein>
    <submittedName>
        <fullName evidence="2">DNA-binding MarR family transcriptional regulator</fullName>
    </submittedName>
</protein>
<keyword evidence="2" id="KW-0238">DNA-binding</keyword>
<dbReference type="Gene3D" id="1.10.10.10">
    <property type="entry name" value="Winged helix-like DNA-binding domain superfamily/Winged helix DNA-binding domain"/>
    <property type="match status" value="1"/>
</dbReference>
<dbReference type="InterPro" id="IPR039422">
    <property type="entry name" value="MarR/SlyA-like"/>
</dbReference>
<dbReference type="InterPro" id="IPR000835">
    <property type="entry name" value="HTH_MarR-typ"/>
</dbReference>
<dbReference type="RefSeq" id="WP_309794208.1">
    <property type="nucleotide sequence ID" value="NZ_JAVDPW010000004.1"/>
</dbReference>
<sequence length="157" mass="16995">MVKTLDDIAYPELIDHVGWRLWRLSRAWKAQFEAGMVALGHGWFGEARAGVLAHLGPNGLPQSALPGRMGLTKQAVQQLVDDLARDGIVERRPDPQDGRGRLVVLTPAGLAVMTDANAVKLRIEAEYRALLGPDGFAALNHALDLLYAGTARRPGQA</sequence>
<dbReference type="PROSITE" id="PS50995">
    <property type="entry name" value="HTH_MARR_2"/>
    <property type="match status" value="1"/>
</dbReference>
<organism evidence="2 3">
    <name type="scientific">Inquilinus ginsengisoli</name>
    <dbReference type="NCBI Taxonomy" id="363840"/>
    <lineage>
        <taxon>Bacteria</taxon>
        <taxon>Pseudomonadati</taxon>
        <taxon>Pseudomonadota</taxon>
        <taxon>Alphaproteobacteria</taxon>
        <taxon>Rhodospirillales</taxon>
        <taxon>Rhodospirillaceae</taxon>
        <taxon>Inquilinus</taxon>
    </lineage>
</organism>